<dbReference type="Proteomes" id="UP000546173">
    <property type="component" value="Unassembled WGS sequence"/>
</dbReference>
<feature type="non-terminal residue" evidence="2">
    <location>
        <position position="444"/>
    </location>
</feature>
<accession>A0A7X1G976</accession>
<evidence type="ECO:0000313" key="3">
    <source>
        <dbReference type="Proteomes" id="UP000546173"/>
    </source>
</evidence>
<evidence type="ECO:0000313" key="2">
    <source>
        <dbReference type="EMBL" id="MBC2680810.1"/>
    </source>
</evidence>
<dbReference type="EMBL" id="JACMYH010000021">
    <property type="protein sequence ID" value="MBC2680810.1"/>
    <property type="molecule type" value="Genomic_DNA"/>
</dbReference>
<reference evidence="2 3" key="1">
    <citation type="submission" date="2020-08" db="EMBL/GenBank/DDBJ databases">
        <title>Pseudomonas sp. nov.</title>
        <authorList>
            <person name="Gieschler S."/>
            <person name="Fiedler G."/>
            <person name="Brinks E."/>
            <person name="Boehnlein C."/>
            <person name="Franz C.M.A.P."/>
            <person name="Kabisch J."/>
        </authorList>
    </citation>
    <scope>NUCLEOTIDE SEQUENCE [LARGE SCALE GENOMIC DNA]</scope>
    <source>
        <strain evidence="2 3">MBT-2</strain>
    </source>
</reference>
<comment type="caution">
    <text evidence="2">The sequence shown here is derived from an EMBL/GenBank/DDBJ whole genome shotgun (WGS) entry which is preliminary data.</text>
</comment>
<dbReference type="AlphaFoldDB" id="A0A7X1G976"/>
<evidence type="ECO:0000256" key="1">
    <source>
        <dbReference type="SAM" id="MobiDB-lite"/>
    </source>
</evidence>
<feature type="non-terminal residue" evidence="2">
    <location>
        <position position="1"/>
    </location>
</feature>
<sequence>LVVDGVVPDKNQSTLLFIPSRVLPRGDTQNSVHYHCWVGFSGANEQVSYPETLRIKTTNPGNPPGDPAQPDINPNLAAPVNVPARIEDLNQVTSIPVSILPYTHMTEGDVITVFWGGAGVNADPLTASQVGSTVTVEVPGDIVSARPGDGVVVRYHVYDAVGNYSLYSQSVLCDVVPIATLPAPLIVAAPSGTLDMDTLAGSDVEVMVLRGNIDPAADITLHFTGQPTDWPYLDYTLGPIKLGTAPFHTFTVPNVLGRSLIGSDIFVFYEAVTGGTIERSFNAQAQVIGTAFDLPAPQVPDALGGTLNPPDLGATFDIVAPANTAFIHDVQVQLVWDGFSGAGESFHHELTKTVLLPQAGQAVRFQAEKGWAEEISGGSVEVSYNLIVPGTAPVSYGSLPLSVNIDGQATLLPAPGFEPALTTNDELDVDALTGEFNVRVNVTN</sequence>
<feature type="region of interest" description="Disordered" evidence="1">
    <location>
        <begin position="55"/>
        <end position="74"/>
    </location>
</feature>
<name>A0A7X1G976_9PSED</name>
<proteinExistence type="predicted"/>
<keyword evidence="3" id="KW-1185">Reference proteome</keyword>
<gene>
    <name evidence="2" type="ORF">H7993_20680</name>
</gene>
<organism evidence="2 3">
    <name type="scientific">Pseudomonas baltica</name>
    <dbReference type="NCBI Taxonomy" id="2762576"/>
    <lineage>
        <taxon>Bacteria</taxon>
        <taxon>Pseudomonadati</taxon>
        <taxon>Pseudomonadota</taxon>
        <taxon>Gammaproteobacteria</taxon>
        <taxon>Pseudomonadales</taxon>
        <taxon>Pseudomonadaceae</taxon>
        <taxon>Pseudomonas</taxon>
    </lineage>
</organism>
<protein>
    <submittedName>
        <fullName evidence="2">Uncharacterized protein</fullName>
    </submittedName>
</protein>